<evidence type="ECO:0000313" key="2">
    <source>
        <dbReference type="EMBL" id="ELS58993.1"/>
    </source>
</evidence>
<feature type="region of interest" description="Disordered" evidence="1">
    <location>
        <begin position="49"/>
        <end position="68"/>
    </location>
</feature>
<dbReference type="PATRIC" id="fig|1160705.3.peg.51"/>
<dbReference type="Proteomes" id="UP000011205">
    <property type="component" value="Unassembled WGS sequence"/>
</dbReference>
<organism evidence="2 3">
    <name type="scientific">Streptomyces viridochromogenes Tue57</name>
    <dbReference type="NCBI Taxonomy" id="1160705"/>
    <lineage>
        <taxon>Bacteria</taxon>
        <taxon>Bacillati</taxon>
        <taxon>Actinomycetota</taxon>
        <taxon>Actinomycetes</taxon>
        <taxon>Kitasatosporales</taxon>
        <taxon>Streptomycetaceae</taxon>
        <taxon>Streptomyces</taxon>
    </lineage>
</organism>
<gene>
    <name evidence="2" type="ORF">STVIR_0053</name>
</gene>
<dbReference type="RefSeq" id="WP_003995398.1">
    <property type="nucleotide sequence ID" value="NZ_AMLP01000002.1"/>
</dbReference>
<proteinExistence type="predicted"/>
<protein>
    <submittedName>
        <fullName evidence="2">Uncharacterized protein</fullName>
    </submittedName>
</protein>
<reference evidence="2 3" key="1">
    <citation type="journal article" date="2013" name="Genome Announc.">
        <title>Draft Genome Sequence of Streptomyces viridochromogenes Strain Tu57, Producer of Avilamycin.</title>
        <authorList>
            <person name="Gruning B.A."/>
            <person name="Erxleben A."/>
            <person name="Hahnlein A."/>
            <person name="Gunther S."/>
        </authorList>
    </citation>
    <scope>NUCLEOTIDE SEQUENCE [LARGE SCALE GENOMIC DNA]</scope>
    <source>
        <strain evidence="2 3">Tue57</strain>
    </source>
</reference>
<name>L8PSK9_STRVR</name>
<dbReference type="EMBL" id="AMLP01000002">
    <property type="protein sequence ID" value="ELS58993.1"/>
    <property type="molecule type" value="Genomic_DNA"/>
</dbReference>
<comment type="caution">
    <text evidence="2">The sequence shown here is derived from an EMBL/GenBank/DDBJ whole genome shotgun (WGS) entry which is preliminary data.</text>
</comment>
<evidence type="ECO:0000256" key="1">
    <source>
        <dbReference type="SAM" id="MobiDB-lite"/>
    </source>
</evidence>
<accession>L8PSK9</accession>
<evidence type="ECO:0000313" key="3">
    <source>
        <dbReference type="Proteomes" id="UP000011205"/>
    </source>
</evidence>
<dbReference type="AlphaFoldDB" id="L8PSK9"/>
<sequence>MLAATIAADLDACTRLLLLHDEPELVAAEPQTIRMKLYHLPARLTARARRTTPERSAPHHLGPVEPDAIAALRDGQG</sequence>